<evidence type="ECO:0000256" key="1">
    <source>
        <dbReference type="SAM" id="MobiDB-lite"/>
    </source>
</evidence>
<dbReference type="EMBL" id="MU129009">
    <property type="protein sequence ID" value="KAF9510846.1"/>
    <property type="molecule type" value="Genomic_DNA"/>
</dbReference>
<organism evidence="2 3">
    <name type="scientific">Hydnum rufescens UP504</name>
    <dbReference type="NCBI Taxonomy" id="1448309"/>
    <lineage>
        <taxon>Eukaryota</taxon>
        <taxon>Fungi</taxon>
        <taxon>Dikarya</taxon>
        <taxon>Basidiomycota</taxon>
        <taxon>Agaricomycotina</taxon>
        <taxon>Agaricomycetes</taxon>
        <taxon>Cantharellales</taxon>
        <taxon>Hydnaceae</taxon>
        <taxon>Hydnum</taxon>
    </lineage>
</organism>
<dbReference type="OrthoDB" id="295656at2759"/>
<sequence>MDINVNSNRRRAGMTFKHAPLSHILSNEEKLGPKRATTASSFSSIPGATKHSSSSSSFAKHGIRDLRRKFVEAAAPFHELCWVAGLDEEGTHTLCIFVASSLWIVSLLCSSGLRTSHAFLAPAGSNRPRALASLHRDERLCSFHIITSSLRACIVDSASNKLSSAFSAESMDDSTIEDRFRSSNSGVHELDLPLCWIAQ</sequence>
<feature type="compositionally biased region" description="Polar residues" evidence="1">
    <location>
        <begin position="37"/>
        <end position="46"/>
    </location>
</feature>
<keyword evidence="3" id="KW-1185">Reference proteome</keyword>
<accession>A0A9P6DQ88</accession>
<proteinExistence type="predicted"/>
<name>A0A9P6DQ88_9AGAM</name>
<gene>
    <name evidence="2" type="ORF">BS47DRAFT_1395631</name>
</gene>
<comment type="caution">
    <text evidence="2">The sequence shown here is derived from an EMBL/GenBank/DDBJ whole genome shotgun (WGS) entry which is preliminary data.</text>
</comment>
<protein>
    <submittedName>
        <fullName evidence="2">Uncharacterized protein</fullName>
    </submittedName>
</protein>
<reference evidence="2" key="1">
    <citation type="journal article" date="2020" name="Nat. Commun.">
        <title>Large-scale genome sequencing of mycorrhizal fungi provides insights into the early evolution of symbiotic traits.</title>
        <authorList>
            <person name="Miyauchi S."/>
            <person name="Kiss E."/>
            <person name="Kuo A."/>
            <person name="Drula E."/>
            <person name="Kohler A."/>
            <person name="Sanchez-Garcia M."/>
            <person name="Morin E."/>
            <person name="Andreopoulos B."/>
            <person name="Barry K.W."/>
            <person name="Bonito G."/>
            <person name="Buee M."/>
            <person name="Carver A."/>
            <person name="Chen C."/>
            <person name="Cichocki N."/>
            <person name="Clum A."/>
            <person name="Culley D."/>
            <person name="Crous P.W."/>
            <person name="Fauchery L."/>
            <person name="Girlanda M."/>
            <person name="Hayes R.D."/>
            <person name="Keri Z."/>
            <person name="LaButti K."/>
            <person name="Lipzen A."/>
            <person name="Lombard V."/>
            <person name="Magnuson J."/>
            <person name="Maillard F."/>
            <person name="Murat C."/>
            <person name="Nolan M."/>
            <person name="Ohm R.A."/>
            <person name="Pangilinan J."/>
            <person name="Pereira M.F."/>
            <person name="Perotto S."/>
            <person name="Peter M."/>
            <person name="Pfister S."/>
            <person name="Riley R."/>
            <person name="Sitrit Y."/>
            <person name="Stielow J.B."/>
            <person name="Szollosi G."/>
            <person name="Zifcakova L."/>
            <person name="Stursova M."/>
            <person name="Spatafora J.W."/>
            <person name="Tedersoo L."/>
            <person name="Vaario L.M."/>
            <person name="Yamada A."/>
            <person name="Yan M."/>
            <person name="Wang P."/>
            <person name="Xu J."/>
            <person name="Bruns T."/>
            <person name="Baldrian P."/>
            <person name="Vilgalys R."/>
            <person name="Dunand C."/>
            <person name="Henrissat B."/>
            <person name="Grigoriev I.V."/>
            <person name="Hibbett D."/>
            <person name="Nagy L.G."/>
            <person name="Martin F.M."/>
        </authorList>
    </citation>
    <scope>NUCLEOTIDE SEQUENCE</scope>
    <source>
        <strain evidence="2">UP504</strain>
    </source>
</reference>
<feature type="region of interest" description="Disordered" evidence="1">
    <location>
        <begin position="36"/>
        <end position="56"/>
    </location>
</feature>
<dbReference type="Proteomes" id="UP000886523">
    <property type="component" value="Unassembled WGS sequence"/>
</dbReference>
<evidence type="ECO:0000313" key="2">
    <source>
        <dbReference type="EMBL" id="KAF9510846.1"/>
    </source>
</evidence>
<dbReference type="AlphaFoldDB" id="A0A9P6DQ88"/>
<evidence type="ECO:0000313" key="3">
    <source>
        <dbReference type="Proteomes" id="UP000886523"/>
    </source>
</evidence>